<keyword evidence="3" id="KW-0238">DNA-binding</keyword>
<comment type="caution">
    <text evidence="6">The sequence shown here is derived from an EMBL/GenBank/DDBJ whole genome shotgun (WGS) entry which is preliminary data.</text>
</comment>
<evidence type="ECO:0000256" key="4">
    <source>
        <dbReference type="ARBA" id="ARBA00023163"/>
    </source>
</evidence>
<evidence type="ECO:0000259" key="5">
    <source>
        <dbReference type="Pfam" id="PF08281"/>
    </source>
</evidence>
<dbReference type="EMBL" id="RLIH01000004">
    <property type="protein sequence ID" value="RVU55047.1"/>
    <property type="molecule type" value="Genomic_DNA"/>
</dbReference>
<dbReference type="GO" id="GO:0006352">
    <property type="term" value="P:DNA-templated transcription initiation"/>
    <property type="evidence" value="ECO:0007669"/>
    <property type="project" value="InterPro"/>
</dbReference>
<dbReference type="PANTHER" id="PTHR30385:SF7">
    <property type="entry name" value="RNA POLYMERASE SIGMA FACTOR FLIA"/>
    <property type="match status" value="1"/>
</dbReference>
<proteinExistence type="predicted"/>
<dbReference type="GO" id="GO:0003677">
    <property type="term" value="F:DNA binding"/>
    <property type="evidence" value="ECO:0007669"/>
    <property type="project" value="UniProtKB-KW"/>
</dbReference>
<feature type="domain" description="RNA polymerase sigma factor 70 region 4 type 2" evidence="5">
    <location>
        <begin position="127"/>
        <end position="177"/>
    </location>
</feature>
<dbReference type="SUPFAM" id="SSF88946">
    <property type="entry name" value="Sigma2 domain of RNA polymerase sigma factors"/>
    <property type="match status" value="1"/>
</dbReference>
<dbReference type="CDD" id="cd06171">
    <property type="entry name" value="Sigma70_r4"/>
    <property type="match status" value="1"/>
</dbReference>
<dbReference type="Proteomes" id="UP000288812">
    <property type="component" value="Unassembled WGS sequence"/>
</dbReference>
<keyword evidence="1" id="KW-0805">Transcription regulation</keyword>
<reference evidence="6 7" key="1">
    <citation type="submission" date="2018-11" db="EMBL/GenBank/DDBJ databases">
        <title>Genome sequencing and assembly of Anaerosphaera sp. nov., GS7-6-2.</title>
        <authorList>
            <person name="Rettenmaier R."/>
            <person name="Liebl W."/>
            <person name="Zverlov V."/>
        </authorList>
    </citation>
    <scope>NUCLEOTIDE SEQUENCE [LARGE SCALE GENOMIC DNA]</scope>
    <source>
        <strain evidence="6 7">GS7-6-2</strain>
    </source>
</reference>
<dbReference type="InterPro" id="IPR014284">
    <property type="entry name" value="RNA_pol_sigma-70_dom"/>
</dbReference>
<dbReference type="Gene3D" id="1.20.140.160">
    <property type="match status" value="1"/>
</dbReference>
<dbReference type="PANTHER" id="PTHR30385">
    <property type="entry name" value="SIGMA FACTOR F FLAGELLAR"/>
    <property type="match status" value="1"/>
</dbReference>
<dbReference type="InterPro" id="IPR013249">
    <property type="entry name" value="RNA_pol_sigma70_r4_t2"/>
</dbReference>
<dbReference type="SUPFAM" id="SSF88659">
    <property type="entry name" value="Sigma3 and sigma4 domains of RNA polymerase sigma factors"/>
    <property type="match status" value="1"/>
</dbReference>
<protein>
    <submittedName>
        <fullName evidence="6">Sigma-70 family RNA polymerase sigma factor</fullName>
    </submittedName>
</protein>
<evidence type="ECO:0000313" key="6">
    <source>
        <dbReference type="EMBL" id="RVU55047.1"/>
    </source>
</evidence>
<accession>A0A437S891</accession>
<name>A0A437S891_9FIRM</name>
<sequence>MYEVINKLCIRAKVGDEEAKILLIDKLSPLIKSSIKKYCPLWDYYEDLYQDGVLILLECLKIHDEKKGTYLNFLKNYLRFYYLETFKYLLKDHGTKVPLEDEEKSYLEELQDDFSIEDYFLSLELSESLKAALGDLTLRQRKVVLLFYYNKLSLDEIAAKLNISKWTVVNTKRRAVEILKRTLAYK</sequence>
<dbReference type="OrthoDB" id="1707347at2"/>
<evidence type="ECO:0000313" key="7">
    <source>
        <dbReference type="Proteomes" id="UP000288812"/>
    </source>
</evidence>
<keyword evidence="4" id="KW-0804">Transcription</keyword>
<gene>
    <name evidence="6" type="ORF">EF514_03935</name>
</gene>
<dbReference type="NCBIfam" id="TIGR02937">
    <property type="entry name" value="sigma70-ECF"/>
    <property type="match status" value="1"/>
</dbReference>
<dbReference type="Pfam" id="PF08281">
    <property type="entry name" value="Sigma70_r4_2"/>
    <property type="match status" value="1"/>
</dbReference>
<dbReference type="RefSeq" id="WP_127724044.1">
    <property type="nucleotide sequence ID" value="NZ_RLIH01000004.1"/>
</dbReference>
<organism evidence="6 7">
    <name type="scientific">Anaerosphaera multitolerans</name>
    <dbReference type="NCBI Taxonomy" id="2487351"/>
    <lineage>
        <taxon>Bacteria</taxon>
        <taxon>Bacillati</taxon>
        <taxon>Bacillota</taxon>
        <taxon>Tissierellia</taxon>
        <taxon>Tissierellales</taxon>
        <taxon>Peptoniphilaceae</taxon>
        <taxon>Anaerosphaera</taxon>
    </lineage>
</organism>
<evidence type="ECO:0000256" key="2">
    <source>
        <dbReference type="ARBA" id="ARBA00023082"/>
    </source>
</evidence>
<evidence type="ECO:0000256" key="3">
    <source>
        <dbReference type="ARBA" id="ARBA00023125"/>
    </source>
</evidence>
<evidence type="ECO:0000256" key="1">
    <source>
        <dbReference type="ARBA" id="ARBA00023015"/>
    </source>
</evidence>
<keyword evidence="7" id="KW-1185">Reference proteome</keyword>
<dbReference type="InterPro" id="IPR013324">
    <property type="entry name" value="RNA_pol_sigma_r3/r4-like"/>
</dbReference>
<dbReference type="GO" id="GO:0016987">
    <property type="term" value="F:sigma factor activity"/>
    <property type="evidence" value="ECO:0007669"/>
    <property type="project" value="UniProtKB-KW"/>
</dbReference>
<dbReference type="AlphaFoldDB" id="A0A437S891"/>
<dbReference type="InterPro" id="IPR013325">
    <property type="entry name" value="RNA_pol_sigma_r2"/>
</dbReference>
<keyword evidence="2" id="KW-0731">Sigma factor</keyword>